<organism evidence="2 3">
    <name type="scientific">Candidatus Spyradosoma merdigallinarum</name>
    <dbReference type="NCBI Taxonomy" id="2840950"/>
    <lineage>
        <taxon>Bacteria</taxon>
        <taxon>Pseudomonadati</taxon>
        <taxon>Verrucomicrobiota</taxon>
        <taxon>Opitutia</taxon>
        <taxon>Opitutia incertae sedis</taxon>
        <taxon>Candidatus Spyradosoma</taxon>
    </lineage>
</organism>
<dbReference type="Proteomes" id="UP000886812">
    <property type="component" value="Unassembled WGS sequence"/>
</dbReference>
<dbReference type="PANTHER" id="PTHR33677">
    <property type="entry name" value="TRANSCRIPTIONAL REPRESSOR FRMR-RELATED"/>
    <property type="match status" value="1"/>
</dbReference>
<dbReference type="CDD" id="cd10148">
    <property type="entry name" value="CsoR-like_DUF156"/>
    <property type="match status" value="1"/>
</dbReference>
<dbReference type="Gene3D" id="1.20.58.1000">
    <property type="entry name" value="Metal-sensitive repressor, helix protomer"/>
    <property type="match status" value="1"/>
</dbReference>
<proteinExistence type="inferred from homology"/>
<gene>
    <name evidence="2" type="ORF">IAC75_03905</name>
</gene>
<dbReference type="EMBL" id="DVOG01000100">
    <property type="protein sequence ID" value="HIV04279.1"/>
    <property type="molecule type" value="Genomic_DNA"/>
</dbReference>
<evidence type="ECO:0000256" key="1">
    <source>
        <dbReference type="ARBA" id="ARBA00005260"/>
    </source>
</evidence>
<dbReference type="Pfam" id="PF02583">
    <property type="entry name" value="Trns_repr_metal"/>
    <property type="match status" value="1"/>
</dbReference>
<dbReference type="GO" id="GO:0003677">
    <property type="term" value="F:DNA binding"/>
    <property type="evidence" value="ECO:0007669"/>
    <property type="project" value="InterPro"/>
</dbReference>
<comment type="caution">
    <text evidence="2">The sequence shown here is derived from an EMBL/GenBank/DDBJ whole genome shotgun (WGS) entry which is preliminary data.</text>
</comment>
<sequence>MNPQNRTSRVRCRTEDTKKKLIARLRRIEGQTRALQQMIAEDRACIDILRLVSSVSGALRGVWTEVLNDHLRGCIRDSLEHKDTSLLDELADLLKKAR</sequence>
<dbReference type="GO" id="GO:0045892">
    <property type="term" value="P:negative regulation of DNA-templated transcription"/>
    <property type="evidence" value="ECO:0007669"/>
    <property type="project" value="UniProtKB-ARBA"/>
</dbReference>
<dbReference type="InterPro" id="IPR038390">
    <property type="entry name" value="Metal_Tscrpt_repr_sf"/>
</dbReference>
<evidence type="ECO:0000313" key="3">
    <source>
        <dbReference type="Proteomes" id="UP000886812"/>
    </source>
</evidence>
<accession>A0A9D1NKG1</accession>
<reference evidence="2" key="1">
    <citation type="submission" date="2020-10" db="EMBL/GenBank/DDBJ databases">
        <authorList>
            <person name="Gilroy R."/>
        </authorList>
    </citation>
    <scope>NUCLEOTIDE SEQUENCE</scope>
    <source>
        <strain evidence="2">10669</strain>
    </source>
</reference>
<dbReference type="InterPro" id="IPR003735">
    <property type="entry name" value="Metal_Tscrpt_repr"/>
</dbReference>
<name>A0A9D1NKG1_9BACT</name>
<evidence type="ECO:0000313" key="2">
    <source>
        <dbReference type="EMBL" id="HIV04279.1"/>
    </source>
</evidence>
<comment type="similarity">
    <text evidence="1">Belongs to the FrmR/RcnR family.</text>
</comment>
<dbReference type="AlphaFoldDB" id="A0A9D1NKG1"/>
<dbReference type="GO" id="GO:0046872">
    <property type="term" value="F:metal ion binding"/>
    <property type="evidence" value="ECO:0007669"/>
    <property type="project" value="InterPro"/>
</dbReference>
<protein>
    <submittedName>
        <fullName evidence="2">Metal-sensitive transcriptional regulator</fullName>
    </submittedName>
</protein>
<reference evidence="2" key="2">
    <citation type="journal article" date="2021" name="PeerJ">
        <title>Extensive microbial diversity within the chicken gut microbiome revealed by metagenomics and culture.</title>
        <authorList>
            <person name="Gilroy R."/>
            <person name="Ravi A."/>
            <person name="Getino M."/>
            <person name="Pursley I."/>
            <person name="Horton D.L."/>
            <person name="Alikhan N.F."/>
            <person name="Baker D."/>
            <person name="Gharbi K."/>
            <person name="Hall N."/>
            <person name="Watson M."/>
            <person name="Adriaenssens E.M."/>
            <person name="Foster-Nyarko E."/>
            <person name="Jarju S."/>
            <person name="Secka A."/>
            <person name="Antonio M."/>
            <person name="Oren A."/>
            <person name="Chaudhuri R.R."/>
            <person name="La Ragione R."/>
            <person name="Hildebrand F."/>
            <person name="Pallen M.J."/>
        </authorList>
    </citation>
    <scope>NUCLEOTIDE SEQUENCE</scope>
    <source>
        <strain evidence="2">10669</strain>
    </source>
</reference>